<dbReference type="Proteomes" id="UP000682877">
    <property type="component" value="Chromosome 8"/>
</dbReference>
<dbReference type="EMBL" id="LR999458">
    <property type="protein sequence ID" value="CAE6226317.1"/>
    <property type="molecule type" value="Genomic_DNA"/>
</dbReference>
<name>A0A8S2B7K8_ARAAE</name>
<accession>A0A8S2B7K8</accession>
<gene>
    <name evidence="2" type="ORF">AARE701A_LOCUS20834</name>
</gene>
<evidence type="ECO:0000256" key="1">
    <source>
        <dbReference type="SAM" id="MobiDB-lite"/>
    </source>
</evidence>
<protein>
    <submittedName>
        <fullName evidence="2">Uncharacterized protein</fullName>
    </submittedName>
</protein>
<dbReference type="InterPro" id="IPR004252">
    <property type="entry name" value="Probable_transposase_24"/>
</dbReference>
<dbReference type="AlphaFoldDB" id="A0A8S2B7K8"/>
<feature type="region of interest" description="Disordered" evidence="1">
    <location>
        <begin position="1"/>
        <end position="55"/>
    </location>
</feature>
<feature type="compositionally biased region" description="Polar residues" evidence="1">
    <location>
        <begin position="44"/>
        <end position="55"/>
    </location>
</feature>
<keyword evidence="3" id="KW-1185">Reference proteome</keyword>
<organism evidence="2 3">
    <name type="scientific">Arabidopsis arenosa</name>
    <name type="common">Sand rock-cress</name>
    <name type="synonym">Cardaminopsis arenosa</name>
    <dbReference type="NCBI Taxonomy" id="38785"/>
    <lineage>
        <taxon>Eukaryota</taxon>
        <taxon>Viridiplantae</taxon>
        <taxon>Streptophyta</taxon>
        <taxon>Embryophyta</taxon>
        <taxon>Tracheophyta</taxon>
        <taxon>Spermatophyta</taxon>
        <taxon>Magnoliopsida</taxon>
        <taxon>eudicotyledons</taxon>
        <taxon>Gunneridae</taxon>
        <taxon>Pentapetalae</taxon>
        <taxon>rosids</taxon>
        <taxon>malvids</taxon>
        <taxon>Brassicales</taxon>
        <taxon>Brassicaceae</taxon>
        <taxon>Camelineae</taxon>
        <taxon>Arabidopsis</taxon>
    </lineage>
</organism>
<proteinExistence type="predicted"/>
<dbReference type="Pfam" id="PF03004">
    <property type="entry name" value="Transposase_24"/>
    <property type="match status" value="1"/>
</dbReference>
<sequence>MASSSRQQDRRHPRNSGSGPAELNHRRVPPGAVPNGTVPPGATRSPSATSSHANNCSQRTLDALLSAPERESQPHLHPRKLNGALWFGVDPSVYKFVRTTWQSNFMGPWKNWSDVPAHSNTTTGKLVFMTQSTQKKSKSAAGSRMYDPLNKGIHKHCAGPRAFAQIEYQMMVESRLDEPPPFTDLVRRTHTRKDGTFIDPRSESLVLEVEETAKQAMEEDDSLNDQTASSGGVPSRIVLNKEYIKRGKSKRGYIYGLGSVQYREINPSEKFAVVMSRNLDNEMHIYGE</sequence>
<evidence type="ECO:0000313" key="3">
    <source>
        <dbReference type="Proteomes" id="UP000682877"/>
    </source>
</evidence>
<reference evidence="2" key="1">
    <citation type="submission" date="2021-01" db="EMBL/GenBank/DDBJ databases">
        <authorList>
            <person name="Bezrukov I."/>
        </authorList>
    </citation>
    <scope>NUCLEOTIDE SEQUENCE</scope>
</reference>
<evidence type="ECO:0000313" key="2">
    <source>
        <dbReference type="EMBL" id="CAE6226317.1"/>
    </source>
</evidence>